<reference evidence="8" key="1">
    <citation type="submission" date="2019-02" db="EMBL/GenBank/DDBJ databases">
        <title>Draft genome of the type strain Pelomonas aquatica CCUG 52575T.</title>
        <authorList>
            <person name="Gomila M."/>
            <person name="Lalucat J."/>
        </authorList>
    </citation>
    <scope>NUCLEOTIDE SEQUENCE</scope>
    <source>
        <strain evidence="8">CCUG 52575</strain>
    </source>
</reference>
<proteinExistence type="inferred from homology"/>
<dbReference type="InterPro" id="IPR001444">
    <property type="entry name" value="Flag_bb_rod_N"/>
</dbReference>
<evidence type="ECO:0000256" key="5">
    <source>
        <dbReference type="ARBA" id="ARBA00024934"/>
    </source>
</evidence>
<keyword evidence="8" id="KW-0966">Cell projection</keyword>
<organism evidence="8 9">
    <name type="scientific">Pelomonas aquatica</name>
    <dbReference type="NCBI Taxonomy" id="431058"/>
    <lineage>
        <taxon>Bacteria</taxon>
        <taxon>Pseudomonadati</taxon>
        <taxon>Pseudomonadota</taxon>
        <taxon>Betaproteobacteria</taxon>
        <taxon>Burkholderiales</taxon>
        <taxon>Sphaerotilaceae</taxon>
        <taxon>Roseateles</taxon>
    </lineage>
</organism>
<dbReference type="PIRSF" id="PIRSF002889">
    <property type="entry name" value="Rod_FlgB"/>
    <property type="match status" value="1"/>
</dbReference>
<evidence type="ECO:0000256" key="4">
    <source>
        <dbReference type="ARBA" id="ARBA00023143"/>
    </source>
</evidence>
<dbReference type="GO" id="GO:0030694">
    <property type="term" value="C:bacterial-type flagellum basal body, rod"/>
    <property type="evidence" value="ECO:0007669"/>
    <property type="project" value="InterPro"/>
</dbReference>
<dbReference type="RefSeq" id="WP_268149308.1">
    <property type="nucleotide sequence ID" value="NZ_JAPPUW010000006.1"/>
</dbReference>
<dbReference type="InterPro" id="IPR019776">
    <property type="entry name" value="Flagellar_basal_body_rod_CS"/>
</dbReference>
<keyword evidence="8" id="KW-0969">Cilium</keyword>
<protein>
    <recommendedName>
        <fullName evidence="3 6">Flagellar basal body rod protein FlgB</fullName>
    </recommendedName>
</protein>
<keyword evidence="4 6" id="KW-0975">Bacterial flagellum</keyword>
<feature type="domain" description="Flagellar basal body rod protein N-terminal" evidence="7">
    <location>
        <begin position="25"/>
        <end position="50"/>
    </location>
</feature>
<dbReference type="PROSITE" id="PS00588">
    <property type="entry name" value="FLAGELLA_BB_ROD"/>
    <property type="match status" value="1"/>
</dbReference>
<comment type="similarity">
    <text evidence="2 6">Belongs to the flagella basal body rod proteins family.</text>
</comment>
<comment type="caution">
    <text evidence="8">The sequence shown here is derived from an EMBL/GenBank/DDBJ whole genome shotgun (WGS) entry which is preliminary data.</text>
</comment>
<dbReference type="NCBIfam" id="TIGR01396">
    <property type="entry name" value="FlgB"/>
    <property type="match status" value="1"/>
</dbReference>
<dbReference type="AlphaFoldDB" id="A0A9X4R3Y8"/>
<evidence type="ECO:0000256" key="2">
    <source>
        <dbReference type="ARBA" id="ARBA00009677"/>
    </source>
</evidence>
<keyword evidence="8" id="KW-0282">Flagellum</keyword>
<accession>A0A9X4R3Y8</accession>
<dbReference type="GO" id="GO:0071978">
    <property type="term" value="P:bacterial-type flagellum-dependent swarming motility"/>
    <property type="evidence" value="ECO:0007669"/>
    <property type="project" value="TreeGrafter"/>
</dbReference>
<comment type="function">
    <text evidence="5 6">Structural component of flagellum, the bacterial motility apparatus. Part of the rod structure of flagellar basal body.</text>
</comment>
<evidence type="ECO:0000256" key="6">
    <source>
        <dbReference type="PIRNR" id="PIRNR002889"/>
    </source>
</evidence>
<dbReference type="PANTHER" id="PTHR30435:SF12">
    <property type="entry name" value="FLAGELLAR BASAL BODY ROD PROTEIN FLGB"/>
    <property type="match status" value="1"/>
</dbReference>
<dbReference type="Proteomes" id="UP001152766">
    <property type="component" value="Unassembled WGS sequence"/>
</dbReference>
<evidence type="ECO:0000256" key="3">
    <source>
        <dbReference type="ARBA" id="ARBA00014376"/>
    </source>
</evidence>
<dbReference type="PANTHER" id="PTHR30435">
    <property type="entry name" value="FLAGELLAR PROTEIN"/>
    <property type="match status" value="1"/>
</dbReference>
<gene>
    <name evidence="8" type="primary">flgB</name>
    <name evidence="8" type="ORF">EXJ73_03585</name>
</gene>
<comment type="subcellular location">
    <subcellularLocation>
        <location evidence="1 6">Bacterial flagellum basal body</location>
    </subcellularLocation>
</comment>
<name>A0A9X4R3Y8_9BURK</name>
<evidence type="ECO:0000313" key="8">
    <source>
        <dbReference type="EMBL" id="MDG0861554.1"/>
    </source>
</evidence>
<dbReference type="Pfam" id="PF00460">
    <property type="entry name" value="Flg_bb_rod"/>
    <property type="match status" value="1"/>
</dbReference>
<evidence type="ECO:0000313" key="9">
    <source>
        <dbReference type="Proteomes" id="UP001152766"/>
    </source>
</evidence>
<dbReference type="InterPro" id="IPR006300">
    <property type="entry name" value="FlgB"/>
</dbReference>
<keyword evidence="9" id="KW-1185">Reference proteome</keyword>
<sequence>MSNALRPTPSTGAPTTATDDDWKATALIFRGQRQALIASNIANADTPKYQARDISFSAALEEASRVRPAAQPAPIATTAPGHLAPTLVAPRNTLQFAEYALPSQTSLDGNTVDIDRERASFAQNSILHQLAVASLDDELKEFKMAIADPRRA</sequence>
<evidence type="ECO:0000259" key="7">
    <source>
        <dbReference type="Pfam" id="PF00460"/>
    </source>
</evidence>
<comment type="subunit">
    <text evidence="6">The basal body constitutes a major portion of the flagellar organelle and consists of a number of rings mounted on a central rod.</text>
</comment>
<evidence type="ECO:0000256" key="1">
    <source>
        <dbReference type="ARBA" id="ARBA00004117"/>
    </source>
</evidence>
<dbReference type="EMBL" id="SGUG01000004">
    <property type="protein sequence ID" value="MDG0861554.1"/>
    <property type="molecule type" value="Genomic_DNA"/>
</dbReference>